<dbReference type="PANTHER" id="PTHR13605">
    <property type="entry name" value="ER MEMBRANE PROTEIN COMPLEX SUBUNIT 7"/>
    <property type="match status" value="1"/>
</dbReference>
<name>A0ABR4CLQ3_9HELO</name>
<reference evidence="9 10" key="1">
    <citation type="journal article" date="2024" name="Commun. Biol.">
        <title>Comparative genomic analysis of thermophilic fungi reveals convergent evolutionary adaptations and gene losses.</title>
        <authorList>
            <person name="Steindorff A.S."/>
            <person name="Aguilar-Pontes M.V."/>
            <person name="Robinson A.J."/>
            <person name="Andreopoulos B."/>
            <person name="LaButti K."/>
            <person name="Kuo A."/>
            <person name="Mondo S."/>
            <person name="Riley R."/>
            <person name="Otillar R."/>
            <person name="Haridas S."/>
            <person name="Lipzen A."/>
            <person name="Grimwood J."/>
            <person name="Schmutz J."/>
            <person name="Clum A."/>
            <person name="Reid I.D."/>
            <person name="Moisan M.C."/>
            <person name="Butler G."/>
            <person name="Nguyen T.T.M."/>
            <person name="Dewar K."/>
            <person name="Conant G."/>
            <person name="Drula E."/>
            <person name="Henrissat B."/>
            <person name="Hansel C."/>
            <person name="Singer S."/>
            <person name="Hutchinson M.I."/>
            <person name="de Vries R.P."/>
            <person name="Natvig D.O."/>
            <person name="Powell A.J."/>
            <person name="Tsang A."/>
            <person name="Grigoriev I.V."/>
        </authorList>
    </citation>
    <scope>NUCLEOTIDE SEQUENCE [LARGE SCALE GENOMIC DNA]</scope>
    <source>
        <strain evidence="9 10">CBS 494.80</strain>
    </source>
</reference>
<evidence type="ECO:0000256" key="7">
    <source>
        <dbReference type="SAM" id="SignalP"/>
    </source>
</evidence>
<evidence type="ECO:0000256" key="5">
    <source>
        <dbReference type="ARBA" id="ARBA00023136"/>
    </source>
</evidence>
<evidence type="ECO:0000313" key="10">
    <source>
        <dbReference type="Proteomes" id="UP001595075"/>
    </source>
</evidence>
<gene>
    <name evidence="9" type="ORF">VTL71DRAFT_13720</name>
</gene>
<feature type="domain" description="ER membrane protein complex subunit 7 beta-sandwich" evidence="8">
    <location>
        <begin position="32"/>
        <end position="172"/>
    </location>
</feature>
<evidence type="ECO:0000256" key="1">
    <source>
        <dbReference type="ARBA" id="ARBA00004167"/>
    </source>
</evidence>
<evidence type="ECO:0000259" key="8">
    <source>
        <dbReference type="Pfam" id="PF09430"/>
    </source>
</evidence>
<accession>A0ABR4CLQ3</accession>
<dbReference type="InterPro" id="IPR019008">
    <property type="entry name" value="Beta_sandwich_EMC7"/>
</dbReference>
<keyword evidence="3 7" id="KW-0732">Signal</keyword>
<dbReference type="PANTHER" id="PTHR13605:SF4">
    <property type="entry name" value="ER MEMBRANE PROTEIN COMPLEX SUBUNIT 7"/>
    <property type="match status" value="1"/>
</dbReference>
<feature type="chain" id="PRO_5047483526" description="ER membrane protein complex subunit 7 beta-sandwich domain-containing protein" evidence="7">
    <location>
        <begin position="18"/>
        <end position="245"/>
    </location>
</feature>
<keyword evidence="4 6" id="KW-1133">Transmembrane helix</keyword>
<evidence type="ECO:0000313" key="9">
    <source>
        <dbReference type="EMBL" id="KAL2070694.1"/>
    </source>
</evidence>
<keyword evidence="5 6" id="KW-0472">Membrane</keyword>
<keyword evidence="10" id="KW-1185">Reference proteome</keyword>
<dbReference type="EMBL" id="JAZHXI010000006">
    <property type="protein sequence ID" value="KAL2070694.1"/>
    <property type="molecule type" value="Genomic_DNA"/>
</dbReference>
<evidence type="ECO:0000256" key="4">
    <source>
        <dbReference type="ARBA" id="ARBA00022989"/>
    </source>
</evidence>
<comment type="subcellular location">
    <subcellularLocation>
        <location evidence="1">Membrane</location>
        <topology evidence="1">Single-pass membrane protein</topology>
    </subcellularLocation>
</comment>
<keyword evidence="2 6" id="KW-0812">Transmembrane</keyword>
<dbReference type="InterPro" id="IPR039163">
    <property type="entry name" value="EMC7"/>
</dbReference>
<comment type="caution">
    <text evidence="9">The sequence shown here is derived from an EMBL/GenBank/DDBJ whole genome shotgun (WGS) entry which is preliminary data.</text>
</comment>
<sequence>MHTSLLTGLLALPLVLATHLRITIPSTALLQHPSTLPPSTHATLTTLSHHYSAPLTTTNSFDFRNVSSGSYLLDVHCHTHVFAPLRVDVIESEKRKSVSAGEGVVEEKEVQVWGTFRGNEWSNKGEVKQVKEVEDRVGVWGFEVTAVGKKEYLIERTGFSPMSILKNPMILIAGVSMILVFGMPYIMENMDEETKAEFAESQKRSPLAGGQSAPNPLQNFDAAAWLAGSSTPKRSETPVEKGITR</sequence>
<evidence type="ECO:0000256" key="2">
    <source>
        <dbReference type="ARBA" id="ARBA00022692"/>
    </source>
</evidence>
<evidence type="ECO:0000256" key="3">
    <source>
        <dbReference type="ARBA" id="ARBA00022729"/>
    </source>
</evidence>
<dbReference type="Proteomes" id="UP001595075">
    <property type="component" value="Unassembled WGS sequence"/>
</dbReference>
<dbReference type="Pfam" id="PF09430">
    <property type="entry name" value="EMC7_beta-sandw"/>
    <property type="match status" value="1"/>
</dbReference>
<organism evidence="9 10">
    <name type="scientific">Oculimacula yallundae</name>
    <dbReference type="NCBI Taxonomy" id="86028"/>
    <lineage>
        <taxon>Eukaryota</taxon>
        <taxon>Fungi</taxon>
        <taxon>Dikarya</taxon>
        <taxon>Ascomycota</taxon>
        <taxon>Pezizomycotina</taxon>
        <taxon>Leotiomycetes</taxon>
        <taxon>Helotiales</taxon>
        <taxon>Ploettnerulaceae</taxon>
        <taxon>Oculimacula</taxon>
    </lineage>
</organism>
<feature type="signal peptide" evidence="7">
    <location>
        <begin position="1"/>
        <end position="17"/>
    </location>
</feature>
<feature type="transmembrane region" description="Helical" evidence="6">
    <location>
        <begin position="169"/>
        <end position="187"/>
    </location>
</feature>
<protein>
    <recommendedName>
        <fullName evidence="8">ER membrane protein complex subunit 7 beta-sandwich domain-containing protein</fullName>
    </recommendedName>
</protein>
<proteinExistence type="predicted"/>
<evidence type="ECO:0000256" key="6">
    <source>
        <dbReference type="SAM" id="Phobius"/>
    </source>
</evidence>